<protein>
    <recommendedName>
        <fullName evidence="4">BTB domain-containing protein</fullName>
    </recommendedName>
</protein>
<sequence>MASSATNATGDTPAESSQPIRASDVPVKKAPSLCDEHHDMVTIFMKGQKGKPDRKYIMHKSIACHHSPVLNKAFNGPFVEGQTQTFTIDDFEWPEAFGVIQSWMYAQKTDGWKEELGESFPTKIGYAWILADRMLMPKLQNAVMILLSSLEAASTIPHKIAYENTPPGSKLRRFVCDRYACFSVMEHHKATWLAYKMPAELLLDMLMAKSRPVPPTLLSMKAEDYFVPEA</sequence>
<dbReference type="Proteomes" id="UP001595075">
    <property type="component" value="Unassembled WGS sequence"/>
</dbReference>
<dbReference type="PANTHER" id="PTHR47843">
    <property type="entry name" value="BTB DOMAIN-CONTAINING PROTEIN-RELATED"/>
    <property type="match status" value="1"/>
</dbReference>
<comment type="caution">
    <text evidence="2">The sequence shown here is derived from an EMBL/GenBank/DDBJ whole genome shotgun (WGS) entry which is preliminary data.</text>
</comment>
<organism evidence="2 3">
    <name type="scientific">Oculimacula yallundae</name>
    <dbReference type="NCBI Taxonomy" id="86028"/>
    <lineage>
        <taxon>Eukaryota</taxon>
        <taxon>Fungi</taxon>
        <taxon>Dikarya</taxon>
        <taxon>Ascomycota</taxon>
        <taxon>Pezizomycotina</taxon>
        <taxon>Leotiomycetes</taxon>
        <taxon>Helotiales</taxon>
        <taxon>Ploettnerulaceae</taxon>
        <taxon>Oculimacula</taxon>
    </lineage>
</organism>
<evidence type="ECO:0008006" key="4">
    <source>
        <dbReference type="Google" id="ProtNLM"/>
    </source>
</evidence>
<dbReference type="EMBL" id="JAZHXI010000002">
    <property type="protein sequence ID" value="KAL2074336.1"/>
    <property type="molecule type" value="Genomic_DNA"/>
</dbReference>
<feature type="region of interest" description="Disordered" evidence="1">
    <location>
        <begin position="1"/>
        <end position="29"/>
    </location>
</feature>
<dbReference type="PANTHER" id="PTHR47843:SF2">
    <property type="entry name" value="BTB DOMAIN-CONTAINING PROTEIN"/>
    <property type="match status" value="1"/>
</dbReference>
<name>A0ABR4CWM0_9HELO</name>
<keyword evidence="3" id="KW-1185">Reference proteome</keyword>
<dbReference type="Gene3D" id="3.30.710.10">
    <property type="entry name" value="Potassium Channel Kv1.1, Chain A"/>
    <property type="match status" value="1"/>
</dbReference>
<evidence type="ECO:0000313" key="3">
    <source>
        <dbReference type="Proteomes" id="UP001595075"/>
    </source>
</evidence>
<feature type="compositionally biased region" description="Polar residues" evidence="1">
    <location>
        <begin position="1"/>
        <end position="20"/>
    </location>
</feature>
<evidence type="ECO:0000313" key="2">
    <source>
        <dbReference type="EMBL" id="KAL2074336.1"/>
    </source>
</evidence>
<reference evidence="2 3" key="1">
    <citation type="journal article" date="2024" name="Commun. Biol.">
        <title>Comparative genomic analysis of thermophilic fungi reveals convergent evolutionary adaptations and gene losses.</title>
        <authorList>
            <person name="Steindorff A.S."/>
            <person name="Aguilar-Pontes M.V."/>
            <person name="Robinson A.J."/>
            <person name="Andreopoulos B."/>
            <person name="LaButti K."/>
            <person name="Kuo A."/>
            <person name="Mondo S."/>
            <person name="Riley R."/>
            <person name="Otillar R."/>
            <person name="Haridas S."/>
            <person name="Lipzen A."/>
            <person name="Grimwood J."/>
            <person name="Schmutz J."/>
            <person name="Clum A."/>
            <person name="Reid I.D."/>
            <person name="Moisan M.C."/>
            <person name="Butler G."/>
            <person name="Nguyen T.T.M."/>
            <person name="Dewar K."/>
            <person name="Conant G."/>
            <person name="Drula E."/>
            <person name="Henrissat B."/>
            <person name="Hansel C."/>
            <person name="Singer S."/>
            <person name="Hutchinson M.I."/>
            <person name="de Vries R.P."/>
            <person name="Natvig D.O."/>
            <person name="Powell A.J."/>
            <person name="Tsang A."/>
            <person name="Grigoriev I.V."/>
        </authorList>
    </citation>
    <scope>NUCLEOTIDE SEQUENCE [LARGE SCALE GENOMIC DNA]</scope>
    <source>
        <strain evidence="2 3">CBS 494.80</strain>
    </source>
</reference>
<gene>
    <name evidence="2" type="ORF">VTL71DRAFT_8114</name>
</gene>
<evidence type="ECO:0000256" key="1">
    <source>
        <dbReference type="SAM" id="MobiDB-lite"/>
    </source>
</evidence>
<dbReference type="SUPFAM" id="SSF54695">
    <property type="entry name" value="POZ domain"/>
    <property type="match status" value="1"/>
</dbReference>
<accession>A0ABR4CWM0</accession>
<dbReference type="CDD" id="cd18186">
    <property type="entry name" value="BTB_POZ_ZBTB_KLHL-like"/>
    <property type="match status" value="1"/>
</dbReference>
<proteinExistence type="predicted"/>
<dbReference type="InterPro" id="IPR011333">
    <property type="entry name" value="SKP1/BTB/POZ_sf"/>
</dbReference>